<evidence type="ECO:0000256" key="5">
    <source>
        <dbReference type="ARBA" id="ARBA00022692"/>
    </source>
</evidence>
<dbReference type="GO" id="GO:0005886">
    <property type="term" value="C:plasma membrane"/>
    <property type="evidence" value="ECO:0007669"/>
    <property type="project" value="UniProtKB-SubCell"/>
</dbReference>
<evidence type="ECO:0000256" key="8">
    <source>
        <dbReference type="ARBA" id="ARBA00038436"/>
    </source>
</evidence>
<feature type="transmembrane region" description="Helical" evidence="9">
    <location>
        <begin position="37"/>
        <end position="63"/>
    </location>
</feature>
<name>K2GQC5_9RHOB</name>
<dbReference type="OrthoDB" id="4250245at2"/>
<evidence type="ECO:0000313" key="12">
    <source>
        <dbReference type="Proteomes" id="UP000006765"/>
    </source>
</evidence>
<dbReference type="PANTHER" id="PTHR35011">
    <property type="entry name" value="2,3-DIKETO-L-GULONATE TRAP TRANSPORTER SMALL PERMEASE PROTEIN YIAM"/>
    <property type="match status" value="1"/>
</dbReference>
<feature type="domain" description="Tripartite ATP-independent periplasmic transporters DctQ component" evidence="10">
    <location>
        <begin position="50"/>
        <end position="185"/>
    </location>
</feature>
<comment type="subunit">
    <text evidence="9">The complex comprises the extracytoplasmic solute receptor protein and the two transmembrane proteins.</text>
</comment>
<evidence type="ECO:0000256" key="6">
    <source>
        <dbReference type="ARBA" id="ARBA00022989"/>
    </source>
</evidence>
<evidence type="ECO:0000256" key="9">
    <source>
        <dbReference type="RuleBase" id="RU369079"/>
    </source>
</evidence>
<keyword evidence="12" id="KW-1185">Reference proteome</keyword>
<keyword evidence="7 9" id="KW-0472">Membrane</keyword>
<dbReference type="RefSeq" id="WP_007426059.1">
    <property type="nucleotide sequence ID" value="NZ_AMGO01000012.1"/>
</dbReference>
<gene>
    <name evidence="11" type="ORF">OCGS_0906</name>
</gene>
<dbReference type="InterPro" id="IPR055348">
    <property type="entry name" value="DctQ"/>
</dbReference>
<dbReference type="GO" id="GO:0022857">
    <property type="term" value="F:transmembrane transporter activity"/>
    <property type="evidence" value="ECO:0007669"/>
    <property type="project" value="UniProtKB-UniRule"/>
</dbReference>
<proteinExistence type="inferred from homology"/>
<comment type="caution">
    <text evidence="11">The sequence shown here is derived from an EMBL/GenBank/DDBJ whole genome shotgun (WGS) entry which is preliminary data.</text>
</comment>
<evidence type="ECO:0000256" key="4">
    <source>
        <dbReference type="ARBA" id="ARBA00022519"/>
    </source>
</evidence>
<dbReference type="Proteomes" id="UP000006765">
    <property type="component" value="Unassembled WGS sequence"/>
</dbReference>
<dbReference type="Pfam" id="PF04290">
    <property type="entry name" value="DctQ"/>
    <property type="match status" value="1"/>
</dbReference>
<dbReference type="InterPro" id="IPR007387">
    <property type="entry name" value="TRAP_DctQ"/>
</dbReference>
<dbReference type="AlphaFoldDB" id="K2GQC5"/>
<keyword evidence="5 9" id="KW-0812">Transmembrane</keyword>
<keyword evidence="3" id="KW-1003">Cell membrane</keyword>
<feature type="transmembrane region" description="Helical" evidence="9">
    <location>
        <begin position="69"/>
        <end position="91"/>
    </location>
</feature>
<keyword evidence="6 9" id="KW-1133">Transmembrane helix</keyword>
<feature type="transmembrane region" description="Helical" evidence="9">
    <location>
        <begin position="166"/>
        <end position="187"/>
    </location>
</feature>
<comment type="similarity">
    <text evidence="8 9">Belongs to the TRAP transporter small permease family.</text>
</comment>
<evidence type="ECO:0000256" key="2">
    <source>
        <dbReference type="ARBA" id="ARBA00022448"/>
    </source>
</evidence>
<dbReference type="STRING" id="1231392.OCGS_0906"/>
<keyword evidence="4 9" id="KW-0997">Cell inner membrane</keyword>
<keyword evidence="2 9" id="KW-0813">Transport</keyword>
<comment type="function">
    <text evidence="9">Part of the tripartite ATP-independent periplasmic (TRAP) transport system.</text>
</comment>
<accession>K2GQC5</accession>
<reference evidence="11 12" key="1">
    <citation type="journal article" date="2012" name="J. Bacteriol.">
        <title>Draft Genome Sequence of Oceaniovalibus guishaninsula JLT2003T.</title>
        <authorList>
            <person name="Tang K."/>
            <person name="Liu K."/>
            <person name="Jiao N."/>
        </authorList>
    </citation>
    <scope>NUCLEOTIDE SEQUENCE [LARGE SCALE GENOMIC DNA]</scope>
    <source>
        <strain evidence="11 12">JLT2003</strain>
    </source>
</reference>
<evidence type="ECO:0000256" key="1">
    <source>
        <dbReference type="ARBA" id="ARBA00004429"/>
    </source>
</evidence>
<evidence type="ECO:0000256" key="7">
    <source>
        <dbReference type="ARBA" id="ARBA00023136"/>
    </source>
</evidence>
<dbReference type="eggNOG" id="COG3090">
    <property type="taxonomic scope" value="Bacteria"/>
</dbReference>
<evidence type="ECO:0000259" key="10">
    <source>
        <dbReference type="Pfam" id="PF04290"/>
    </source>
</evidence>
<dbReference type="EMBL" id="AMGO01000012">
    <property type="protein sequence ID" value="EKE44871.1"/>
    <property type="molecule type" value="Genomic_DNA"/>
</dbReference>
<protein>
    <recommendedName>
        <fullName evidence="9">TRAP transporter small permease protein</fullName>
    </recommendedName>
</protein>
<feature type="transmembrane region" description="Helical" evidence="9">
    <location>
        <begin position="112"/>
        <end position="133"/>
    </location>
</feature>
<organism evidence="11 12">
    <name type="scientific">Oceaniovalibus guishaninsula JLT2003</name>
    <dbReference type="NCBI Taxonomy" id="1231392"/>
    <lineage>
        <taxon>Bacteria</taxon>
        <taxon>Pseudomonadati</taxon>
        <taxon>Pseudomonadota</taxon>
        <taxon>Alphaproteobacteria</taxon>
        <taxon>Rhodobacterales</taxon>
        <taxon>Roseobacteraceae</taxon>
        <taxon>Oceaniovalibus</taxon>
    </lineage>
</organism>
<comment type="subcellular location">
    <subcellularLocation>
        <location evidence="1 9">Cell inner membrane</location>
        <topology evidence="1 9">Multi-pass membrane protein</topology>
    </subcellularLocation>
</comment>
<evidence type="ECO:0000313" key="11">
    <source>
        <dbReference type="EMBL" id="EKE44871.1"/>
    </source>
</evidence>
<evidence type="ECO:0000256" key="3">
    <source>
        <dbReference type="ARBA" id="ARBA00022475"/>
    </source>
</evidence>
<sequence>MRGREDIDVAATSEALPHTALSEVPPESGVFGRAVDALGIVFACFFLISTAIILYEIVARYVFNSPTNWVHETTTFLCGVSFIFGGLYALSRDKHIRVVLIYDAVPPAGRRWLNVALSVVGLVTMVFFAIASWQNTSNAIFTPQGDFRLETSGSAWNPAYPGMVKLFLFIVIVAMAAQFVVLIVNYARGKGG</sequence>